<dbReference type="GO" id="GO:0035336">
    <property type="term" value="P:long-chain fatty-acyl-CoA metabolic process"/>
    <property type="evidence" value="ECO:0007669"/>
    <property type="project" value="TreeGrafter"/>
</dbReference>
<comment type="similarity">
    <text evidence="1">Belongs to the ATP-dependent AMP-binding enzyme family.</text>
</comment>
<dbReference type="PANTHER" id="PTHR43272:SF83">
    <property type="entry name" value="ACYL-COA SYNTHETASE LONG-CHAIN, ISOFORM J"/>
    <property type="match status" value="1"/>
</dbReference>
<evidence type="ECO:0000256" key="6">
    <source>
        <dbReference type="SAM" id="MobiDB-lite"/>
    </source>
</evidence>
<protein>
    <submittedName>
        <fullName evidence="8">Eukaryotic long-chain fatty acid CoA synthetase (LC-FACS)</fullName>
    </submittedName>
</protein>
<proteinExistence type="inferred from homology"/>
<dbReference type="Pfam" id="PF00501">
    <property type="entry name" value="AMP-binding"/>
    <property type="match status" value="1"/>
</dbReference>
<name>A0A1E3PYT2_LIPST</name>
<comment type="catalytic activity">
    <reaction evidence="5">
        <text>a long-chain fatty acid + ATP + CoA = a long-chain fatty acyl-CoA + AMP + diphosphate</text>
        <dbReference type="Rhea" id="RHEA:15421"/>
        <dbReference type="ChEBI" id="CHEBI:30616"/>
        <dbReference type="ChEBI" id="CHEBI:33019"/>
        <dbReference type="ChEBI" id="CHEBI:57287"/>
        <dbReference type="ChEBI" id="CHEBI:57560"/>
        <dbReference type="ChEBI" id="CHEBI:83139"/>
        <dbReference type="ChEBI" id="CHEBI:456215"/>
        <dbReference type="EC" id="6.2.1.3"/>
    </reaction>
</comment>
<dbReference type="GO" id="GO:0004467">
    <property type="term" value="F:long-chain fatty acid-CoA ligase activity"/>
    <property type="evidence" value="ECO:0007669"/>
    <property type="project" value="UniProtKB-EC"/>
</dbReference>
<dbReference type="GO" id="GO:0005524">
    <property type="term" value="F:ATP binding"/>
    <property type="evidence" value="ECO:0007669"/>
    <property type="project" value="UniProtKB-KW"/>
</dbReference>
<dbReference type="GO" id="GO:0005811">
    <property type="term" value="C:lipid droplet"/>
    <property type="evidence" value="ECO:0007669"/>
    <property type="project" value="TreeGrafter"/>
</dbReference>
<evidence type="ECO:0000313" key="9">
    <source>
        <dbReference type="Proteomes" id="UP000094385"/>
    </source>
</evidence>
<accession>A0A1E3PYT2</accession>
<keyword evidence="9" id="KW-1185">Reference proteome</keyword>
<feature type="region of interest" description="Disordered" evidence="6">
    <location>
        <begin position="21"/>
        <end position="50"/>
    </location>
</feature>
<dbReference type="EMBL" id="KV454300">
    <property type="protein sequence ID" value="ODQ70571.1"/>
    <property type="molecule type" value="Genomic_DNA"/>
</dbReference>
<dbReference type="AlphaFoldDB" id="A0A1E3PYT2"/>
<dbReference type="STRING" id="675824.A0A1E3PYT2"/>
<keyword evidence="4" id="KW-0067">ATP-binding</keyword>
<dbReference type="InterPro" id="IPR020845">
    <property type="entry name" value="AMP-binding_CS"/>
</dbReference>
<dbReference type="GO" id="GO:0005886">
    <property type="term" value="C:plasma membrane"/>
    <property type="evidence" value="ECO:0007669"/>
    <property type="project" value="TreeGrafter"/>
</dbReference>
<evidence type="ECO:0000256" key="4">
    <source>
        <dbReference type="ARBA" id="ARBA00022840"/>
    </source>
</evidence>
<evidence type="ECO:0000256" key="2">
    <source>
        <dbReference type="ARBA" id="ARBA00022598"/>
    </source>
</evidence>
<reference evidence="8 9" key="1">
    <citation type="journal article" date="2016" name="Proc. Natl. Acad. Sci. U.S.A.">
        <title>Comparative genomics of biotechnologically important yeasts.</title>
        <authorList>
            <person name="Riley R."/>
            <person name="Haridas S."/>
            <person name="Wolfe K.H."/>
            <person name="Lopes M.R."/>
            <person name="Hittinger C.T."/>
            <person name="Goeker M."/>
            <person name="Salamov A.A."/>
            <person name="Wisecaver J.H."/>
            <person name="Long T.M."/>
            <person name="Calvey C.H."/>
            <person name="Aerts A.L."/>
            <person name="Barry K.W."/>
            <person name="Choi C."/>
            <person name="Clum A."/>
            <person name="Coughlan A.Y."/>
            <person name="Deshpande S."/>
            <person name="Douglass A.P."/>
            <person name="Hanson S.J."/>
            <person name="Klenk H.-P."/>
            <person name="LaButti K.M."/>
            <person name="Lapidus A."/>
            <person name="Lindquist E.A."/>
            <person name="Lipzen A.M."/>
            <person name="Meier-Kolthoff J.P."/>
            <person name="Ohm R.A."/>
            <person name="Otillar R.P."/>
            <person name="Pangilinan J.L."/>
            <person name="Peng Y."/>
            <person name="Rokas A."/>
            <person name="Rosa C.A."/>
            <person name="Scheuner C."/>
            <person name="Sibirny A.A."/>
            <person name="Slot J.C."/>
            <person name="Stielow J.B."/>
            <person name="Sun H."/>
            <person name="Kurtzman C.P."/>
            <person name="Blackwell M."/>
            <person name="Grigoriev I.V."/>
            <person name="Jeffries T.W."/>
        </authorList>
    </citation>
    <scope>NUCLEOTIDE SEQUENCE [LARGE SCALE GENOMIC DNA]</scope>
    <source>
        <strain evidence="8 9">NRRL Y-11557</strain>
    </source>
</reference>
<evidence type="ECO:0000259" key="7">
    <source>
        <dbReference type="Pfam" id="PF00501"/>
    </source>
</evidence>
<dbReference type="InterPro" id="IPR042099">
    <property type="entry name" value="ANL_N_sf"/>
</dbReference>
<organism evidence="8 9">
    <name type="scientific">Lipomyces starkeyi NRRL Y-11557</name>
    <dbReference type="NCBI Taxonomy" id="675824"/>
    <lineage>
        <taxon>Eukaryota</taxon>
        <taxon>Fungi</taxon>
        <taxon>Dikarya</taxon>
        <taxon>Ascomycota</taxon>
        <taxon>Saccharomycotina</taxon>
        <taxon>Lipomycetes</taxon>
        <taxon>Lipomycetales</taxon>
        <taxon>Lipomycetaceae</taxon>
        <taxon>Lipomyces</taxon>
    </lineage>
</organism>
<dbReference type="GO" id="GO:0005783">
    <property type="term" value="C:endoplasmic reticulum"/>
    <property type="evidence" value="ECO:0007669"/>
    <property type="project" value="TreeGrafter"/>
</dbReference>
<evidence type="ECO:0000256" key="1">
    <source>
        <dbReference type="ARBA" id="ARBA00006432"/>
    </source>
</evidence>
<dbReference type="Gene3D" id="3.40.50.12780">
    <property type="entry name" value="N-terminal domain of ligase-like"/>
    <property type="match status" value="1"/>
</dbReference>
<dbReference type="InterPro" id="IPR000873">
    <property type="entry name" value="AMP-dep_synth/lig_dom"/>
</dbReference>
<dbReference type="SUPFAM" id="SSF56801">
    <property type="entry name" value="Acetyl-CoA synthetase-like"/>
    <property type="match status" value="1"/>
</dbReference>
<dbReference type="PROSITE" id="PS00455">
    <property type="entry name" value="AMP_BINDING"/>
    <property type="match status" value="1"/>
</dbReference>
<gene>
    <name evidence="8" type="primary">LACS2</name>
    <name evidence="8" type="ORF">LIPSTDRAFT_57709</name>
</gene>
<evidence type="ECO:0000256" key="5">
    <source>
        <dbReference type="ARBA" id="ARBA00036813"/>
    </source>
</evidence>
<evidence type="ECO:0000256" key="3">
    <source>
        <dbReference type="ARBA" id="ARBA00022741"/>
    </source>
</evidence>
<keyword evidence="2" id="KW-0436">Ligase</keyword>
<sequence length="697" mass="75972">MAPHTVVPADEFHKAIVRKSPPYSKESGIPAAQNEVPARRSINSSPPGSPLRVFPADGIETTYELIQWVAKKYGDKPALGSRKIIKIHEETKLVKKIVDGQETTVPKKWNYFELSPYTFVTYKELLDEVNILGAALKHLEVSLLENYAATSAKWMTMALAANSQSIPIATAYDTLGEEGLTHSLVETEANAVFTDASLLPTLVRPLTKATKVRYVIYKDEPKDSHITAINEAHPGIKLMSIEELYDLGKANPALPNPPKREDLCCIMYTSGSTGTPKGVVLLHKNVIAAVSGADGAIDGAVTEQDYLLAYLPLAHILEFVFELACLFWGGTLGYGTVKTISDSSVRNCKGDIAEFRPTIMVGVPAVWETVRKGILSKVHAQGSAVSKVFWAAYHAKSFMQSWRIPGSGVLDAAIFKKVKEATGGRLRVVFNGGAAISKDTQQFISTVICPMIIGYGLTETAAMCTVMSPQQHTIGTVGAPTTCVDIKLVDVPENGYLSTNHPPQGEVLIKGEAVSKEYYLNEKETKAAFTEDGWFRTGDIGEWAPNGHLKLIDRKKNLVKTLNGEYIALEKVESIYRTCSIVANIMVYADADHVKPIAVIVPAEPAFLKLAKEKGLADKQIGELVHNRTLCKVVLDQLLEAGKKGGLAGIELICGVVIDDEEWTPQNGLVTAAQKLQRKKIFDANKKAILQAFKEDS</sequence>
<dbReference type="Proteomes" id="UP000094385">
    <property type="component" value="Unassembled WGS sequence"/>
</dbReference>
<feature type="domain" description="AMP-dependent synthetase/ligase" evidence="7">
    <location>
        <begin position="115"/>
        <end position="519"/>
    </location>
</feature>
<evidence type="ECO:0000313" key="8">
    <source>
        <dbReference type="EMBL" id="ODQ70571.1"/>
    </source>
</evidence>
<keyword evidence="3" id="KW-0547">Nucleotide-binding</keyword>
<dbReference type="PANTHER" id="PTHR43272">
    <property type="entry name" value="LONG-CHAIN-FATTY-ACID--COA LIGASE"/>
    <property type="match status" value="1"/>
</dbReference>
<dbReference type="OrthoDB" id="1700726at2759"/>